<name>A0A927GSE1_9BACL</name>
<sequence>MNRYLPDGPGVGTAADDILSSRIARAAPPRTAQPDEGGVARLTRISPLDDYHYFYGYYDTPAWSGDDRLHLCHRVRFFDRLPQPGDEAELGVLDVEKGVFTRLAVTTAWNFQQGAMLQWHPQDPSGRVLFNMRTAPDRAVGAMLRLDNGELRRFGRPIANVDPCGRWALSVDFARMYNFRPGYGYAGLRDPHVAETAPACDGIFRIDLETGAEQLVLSLARLAELTGAARHAPGARLLVNHVTFNPDGSRFVCLVRHEPLTAGGSWGTAIVTANADGTDLCLLAGYGYASHYYWRDPAHLLIHAALPRAQVSAGTPGPASRAAGDMRIEREPGAAEDVEETAAQDGLYVLQDRTGHCVQVDPAFFLRDGHCSYSPDGARVLYDSYPDERGYRHLYVYEPAARAGVRFASCYSDPVADGDYRCDLHPRWSRSGARVSFDSTHEGVRAIYVAEMPRQRGLRR</sequence>
<dbReference type="AlphaFoldDB" id="A0A927GSE1"/>
<dbReference type="SUPFAM" id="SSF82171">
    <property type="entry name" value="DPP6 N-terminal domain-like"/>
    <property type="match status" value="1"/>
</dbReference>
<reference evidence="1" key="1">
    <citation type="submission" date="2020-09" db="EMBL/GenBank/DDBJ databases">
        <title>A novel bacterium of genus Paenibacillus, isolated from South China Sea.</title>
        <authorList>
            <person name="Huang H."/>
            <person name="Mo K."/>
            <person name="Hu Y."/>
        </authorList>
    </citation>
    <scope>NUCLEOTIDE SEQUENCE</scope>
    <source>
        <strain evidence="1">IB182496</strain>
    </source>
</reference>
<gene>
    <name evidence="1" type="ORF">IDH44_15700</name>
</gene>
<protein>
    <submittedName>
        <fullName evidence="1">Uncharacterized protein</fullName>
    </submittedName>
</protein>
<dbReference type="InterPro" id="IPR015943">
    <property type="entry name" value="WD40/YVTN_repeat-like_dom_sf"/>
</dbReference>
<comment type="caution">
    <text evidence="1">The sequence shown here is derived from an EMBL/GenBank/DDBJ whole genome shotgun (WGS) entry which is preliminary data.</text>
</comment>
<evidence type="ECO:0000313" key="2">
    <source>
        <dbReference type="Proteomes" id="UP000621560"/>
    </source>
</evidence>
<accession>A0A927GSE1</accession>
<organism evidence="1 2">
    <name type="scientific">Paenibacillus sabuli</name>
    <dbReference type="NCBI Taxonomy" id="2772509"/>
    <lineage>
        <taxon>Bacteria</taxon>
        <taxon>Bacillati</taxon>
        <taxon>Bacillota</taxon>
        <taxon>Bacilli</taxon>
        <taxon>Bacillales</taxon>
        <taxon>Paenibacillaceae</taxon>
        <taxon>Paenibacillus</taxon>
    </lineage>
</organism>
<evidence type="ECO:0000313" key="1">
    <source>
        <dbReference type="EMBL" id="MBD2846644.1"/>
    </source>
</evidence>
<keyword evidence="2" id="KW-1185">Reference proteome</keyword>
<dbReference type="Proteomes" id="UP000621560">
    <property type="component" value="Unassembled WGS sequence"/>
</dbReference>
<dbReference type="RefSeq" id="WP_190919232.1">
    <property type="nucleotide sequence ID" value="NZ_JACXIZ010000026.1"/>
</dbReference>
<dbReference type="EMBL" id="JACXIZ010000026">
    <property type="protein sequence ID" value="MBD2846644.1"/>
    <property type="molecule type" value="Genomic_DNA"/>
</dbReference>
<proteinExistence type="predicted"/>
<dbReference type="Gene3D" id="2.130.10.10">
    <property type="entry name" value="YVTN repeat-like/Quinoprotein amine dehydrogenase"/>
    <property type="match status" value="1"/>
</dbReference>